<dbReference type="GO" id="GO:0003677">
    <property type="term" value="F:DNA binding"/>
    <property type="evidence" value="ECO:0007669"/>
    <property type="project" value="UniProtKB-KW"/>
</dbReference>
<dbReference type="EMBL" id="CAOS01000013">
    <property type="protein sequence ID" value="CCO08929.1"/>
    <property type="molecule type" value="Genomic_DNA"/>
</dbReference>
<dbReference type="InterPro" id="IPR011335">
    <property type="entry name" value="Restrct_endonuc-II-like"/>
</dbReference>
<keyword evidence="8" id="KW-0472">Membrane</keyword>
<dbReference type="eggNOG" id="COG1468">
    <property type="taxonomic scope" value="Bacteria"/>
</dbReference>
<reference evidence="10 11" key="1">
    <citation type="journal article" date="2013" name="Genome Announc.">
        <title>Genome Sequence of the Sulfate-Reducing Bacterium Desulfotomaculum hydrothermale Lam5(T).</title>
        <authorList>
            <person name="Amin O."/>
            <person name="Fardeau M.L."/>
            <person name="Valette O."/>
            <person name="Hirschler-Rea A."/>
            <person name="Barbe V."/>
            <person name="Medigue C."/>
            <person name="Vacherie B."/>
            <person name="Ollivier B."/>
            <person name="Bertin P.N."/>
            <person name="Dolla A."/>
        </authorList>
    </citation>
    <scope>NUCLEOTIDE SEQUENCE [LARGE SCALE GENOMIC DNA]</scope>
    <source>
        <strain evidence="11">Lam5 / DSM 18033</strain>
    </source>
</reference>
<evidence type="ECO:0000313" key="10">
    <source>
        <dbReference type="EMBL" id="CCO08929.1"/>
    </source>
</evidence>
<keyword evidence="8" id="KW-1133">Transmembrane helix</keyword>
<keyword evidence="4" id="KW-0347">Helicase</keyword>
<dbReference type="Proteomes" id="UP000009315">
    <property type="component" value="Unassembled WGS sequence"/>
</dbReference>
<proteinExistence type="predicted"/>
<keyword evidence="2" id="KW-0227">DNA damage</keyword>
<organism evidence="10 11">
    <name type="scientific">Desulforamulus hydrothermalis Lam5 = DSM 18033</name>
    <dbReference type="NCBI Taxonomy" id="1121428"/>
    <lineage>
        <taxon>Bacteria</taxon>
        <taxon>Bacillati</taxon>
        <taxon>Bacillota</taxon>
        <taxon>Clostridia</taxon>
        <taxon>Eubacteriales</taxon>
        <taxon>Peptococcaceae</taxon>
        <taxon>Desulforamulus</taxon>
    </lineage>
</organism>
<accession>K8E087</accession>
<dbReference type="SUPFAM" id="SSF52980">
    <property type="entry name" value="Restriction endonuclease-like"/>
    <property type="match status" value="1"/>
</dbReference>
<evidence type="ECO:0000256" key="1">
    <source>
        <dbReference type="ARBA" id="ARBA00022741"/>
    </source>
</evidence>
<keyword evidence="1" id="KW-0547">Nucleotide-binding</keyword>
<dbReference type="InterPro" id="IPR038726">
    <property type="entry name" value="PDDEXK_AddAB-type"/>
</dbReference>
<evidence type="ECO:0000313" key="11">
    <source>
        <dbReference type="Proteomes" id="UP000009315"/>
    </source>
</evidence>
<evidence type="ECO:0000256" key="8">
    <source>
        <dbReference type="SAM" id="Phobius"/>
    </source>
</evidence>
<name>K8E087_9FIRM</name>
<sequence length="192" mass="21333">MGKRIRLWGRTSGEVLALLPVDLLIIGMIAGALIIYNIIKRWQSFRARHRVRQAGKAEAAAGRLLETAGYRILAVQERVPVVTKINGKPHKSHIQADFIVQKGKQVFVVDVKTGEAAQKPAAPENRRQLLEYYLVYRPDGVLVLDMDKLKLYHLEFEVEFPSPRGVSPVPCILSFCAGILAALLIIKGGKIS</sequence>
<dbReference type="GO" id="GO:0016787">
    <property type="term" value="F:hydrolase activity"/>
    <property type="evidence" value="ECO:0007669"/>
    <property type="project" value="UniProtKB-KW"/>
</dbReference>
<comment type="caution">
    <text evidence="10">The sequence shown here is derived from an EMBL/GenBank/DDBJ whole genome shotgun (WGS) entry which is preliminary data.</text>
</comment>
<keyword evidence="8" id="KW-0812">Transmembrane</keyword>
<dbReference type="GO" id="GO:0004386">
    <property type="term" value="F:helicase activity"/>
    <property type="evidence" value="ECO:0007669"/>
    <property type="project" value="UniProtKB-KW"/>
</dbReference>
<dbReference type="GO" id="GO:0005524">
    <property type="term" value="F:ATP binding"/>
    <property type="evidence" value="ECO:0007669"/>
    <property type="project" value="UniProtKB-KW"/>
</dbReference>
<keyword evidence="6" id="KW-0238">DNA-binding</keyword>
<dbReference type="InterPro" id="IPR011604">
    <property type="entry name" value="PDDEXK-like_dom_sf"/>
</dbReference>
<evidence type="ECO:0000256" key="4">
    <source>
        <dbReference type="ARBA" id="ARBA00022806"/>
    </source>
</evidence>
<dbReference type="AlphaFoldDB" id="K8E087"/>
<protein>
    <recommendedName>
        <fullName evidence="9">PD-(D/E)XK endonuclease-like domain-containing protein</fullName>
    </recommendedName>
</protein>
<keyword evidence="11" id="KW-1185">Reference proteome</keyword>
<dbReference type="STRING" id="1121428.DESHY_60101"/>
<evidence type="ECO:0000256" key="6">
    <source>
        <dbReference type="ARBA" id="ARBA00023125"/>
    </source>
</evidence>
<keyword evidence="3" id="KW-0378">Hydrolase</keyword>
<evidence type="ECO:0000256" key="3">
    <source>
        <dbReference type="ARBA" id="ARBA00022801"/>
    </source>
</evidence>
<dbReference type="Pfam" id="PF12705">
    <property type="entry name" value="PDDEXK_1"/>
    <property type="match status" value="1"/>
</dbReference>
<feature type="domain" description="PD-(D/E)XK endonuclease-like" evidence="9">
    <location>
        <begin position="41"/>
        <end position="139"/>
    </location>
</feature>
<gene>
    <name evidence="10" type="ORF">DESHY_60101</name>
</gene>
<keyword evidence="5" id="KW-0067">ATP-binding</keyword>
<keyword evidence="7" id="KW-0234">DNA repair</keyword>
<dbReference type="Gene3D" id="3.90.320.10">
    <property type="match status" value="1"/>
</dbReference>
<feature type="transmembrane region" description="Helical" evidence="8">
    <location>
        <begin position="15"/>
        <end position="39"/>
    </location>
</feature>
<evidence type="ECO:0000256" key="7">
    <source>
        <dbReference type="ARBA" id="ARBA00023204"/>
    </source>
</evidence>
<dbReference type="GO" id="GO:0006281">
    <property type="term" value="P:DNA repair"/>
    <property type="evidence" value="ECO:0007669"/>
    <property type="project" value="UniProtKB-KW"/>
</dbReference>
<evidence type="ECO:0000256" key="5">
    <source>
        <dbReference type="ARBA" id="ARBA00022840"/>
    </source>
</evidence>
<evidence type="ECO:0000259" key="9">
    <source>
        <dbReference type="Pfam" id="PF12705"/>
    </source>
</evidence>
<evidence type="ECO:0000256" key="2">
    <source>
        <dbReference type="ARBA" id="ARBA00022763"/>
    </source>
</evidence>